<dbReference type="Pfam" id="PF01261">
    <property type="entry name" value="AP_endonuc_2"/>
    <property type="match status" value="1"/>
</dbReference>
<dbReference type="OrthoDB" id="64756at2157"/>
<dbReference type="HOGENOM" id="CLU_955177_0_0_2"/>
<dbReference type="STRING" id="572546.Arcpr_0343"/>
<dbReference type="GeneID" id="8738997"/>
<dbReference type="eggNOG" id="arCOG06583">
    <property type="taxonomic scope" value="Archaea"/>
</dbReference>
<evidence type="ECO:0000259" key="1">
    <source>
        <dbReference type="Pfam" id="PF01261"/>
    </source>
</evidence>
<dbReference type="PaxDb" id="572546-Arcpr_0343"/>
<organism evidence="2 3">
    <name type="scientific">Archaeoglobus profundus (strain DSM 5631 / JCM 9629 / NBRC 100127 / Av18)</name>
    <dbReference type="NCBI Taxonomy" id="572546"/>
    <lineage>
        <taxon>Archaea</taxon>
        <taxon>Methanobacteriati</taxon>
        <taxon>Methanobacteriota</taxon>
        <taxon>Archaeoglobi</taxon>
        <taxon>Archaeoglobales</taxon>
        <taxon>Archaeoglobaceae</taxon>
        <taxon>Archaeoglobus</taxon>
    </lineage>
</organism>
<keyword evidence="2" id="KW-0413">Isomerase</keyword>
<dbReference type="RefSeq" id="WP_012939749.1">
    <property type="nucleotide sequence ID" value="NC_013741.1"/>
</dbReference>
<dbReference type="InterPro" id="IPR013022">
    <property type="entry name" value="Xyl_isomerase-like_TIM-brl"/>
</dbReference>
<dbReference type="SUPFAM" id="SSF51658">
    <property type="entry name" value="Xylose isomerase-like"/>
    <property type="match status" value="1"/>
</dbReference>
<sequence length="292" mass="33533">MALFDWGTYNGKSKLHVAELLGMRLTEIPPYDFVRRKYGEEYFREYAELSKAFVTVTAHAPYYSTVSEDDRVLEGARRGLISAAKKAEIANAEIFNLHLGGKLDDLDRTIEIASETIREILKNTEKIKISLETTYSKYLLGSLDEIKAIMETLNSERVILSLQLENDWMREKEVYRTGLFSIADKETDEAFWYNILKRALNMCPDYLSLRFAQVTGVKLRGMVVKKRVPLGMGHPNAEILTKALAKFIIKEIHEEDLSTEIHLIYTGLPENKYVDCVKLYSMLANELVPYLQ</sequence>
<dbReference type="EMBL" id="CP001857">
    <property type="protein sequence ID" value="ADB57413.1"/>
    <property type="molecule type" value="Genomic_DNA"/>
</dbReference>
<dbReference type="GO" id="GO:0016853">
    <property type="term" value="F:isomerase activity"/>
    <property type="evidence" value="ECO:0007669"/>
    <property type="project" value="UniProtKB-KW"/>
</dbReference>
<keyword evidence="3" id="KW-1185">Reference proteome</keyword>
<dbReference type="AlphaFoldDB" id="D2RGI8"/>
<reference evidence="2 3" key="1">
    <citation type="journal article" date="2010" name="Stand. Genomic Sci.">
        <title>Complete genome sequence of Archaeoglobus profundus type strain (AV18).</title>
        <authorList>
            <person name="von Jan M."/>
            <person name="Lapidus A."/>
            <person name="Del Rio T.G."/>
            <person name="Copeland A."/>
            <person name="Tice H."/>
            <person name="Cheng J.F."/>
            <person name="Lucas S."/>
            <person name="Chen F."/>
            <person name="Nolan M."/>
            <person name="Goodwin L."/>
            <person name="Han C."/>
            <person name="Pitluck S."/>
            <person name="Liolios K."/>
            <person name="Ivanova N."/>
            <person name="Mavromatis K."/>
            <person name="Ovchinnikova G."/>
            <person name="Chertkov O."/>
            <person name="Pati A."/>
            <person name="Chen A."/>
            <person name="Palaniappan K."/>
            <person name="Land M."/>
            <person name="Hauser L."/>
            <person name="Chang Y.J."/>
            <person name="Jeffries C.D."/>
            <person name="Saunders E."/>
            <person name="Brettin T."/>
            <person name="Detter J.C."/>
            <person name="Chain P."/>
            <person name="Eichinger K."/>
            <person name="Huber H."/>
            <person name="Spring S."/>
            <person name="Rohde M."/>
            <person name="Goker M."/>
            <person name="Wirth R."/>
            <person name="Woyke T."/>
            <person name="Bristow J."/>
            <person name="Eisen J.A."/>
            <person name="Markowitz V."/>
            <person name="Hugenholtz P."/>
            <person name="Kyrpides N.C."/>
            <person name="Klenk H.P."/>
        </authorList>
    </citation>
    <scope>NUCLEOTIDE SEQUENCE [LARGE SCALE GENOMIC DNA]</scope>
    <source>
        <strain evidence="3">DSM 5631 / JCM 9629 / NBRC 100127 / Av18</strain>
    </source>
</reference>
<dbReference type="InterPro" id="IPR036237">
    <property type="entry name" value="Xyl_isomerase-like_sf"/>
</dbReference>
<gene>
    <name evidence="2" type="ordered locus">Arcpr_0343</name>
</gene>
<evidence type="ECO:0000313" key="2">
    <source>
        <dbReference type="EMBL" id="ADB57413.1"/>
    </source>
</evidence>
<dbReference type="Proteomes" id="UP000001901">
    <property type="component" value="Chromosome"/>
</dbReference>
<feature type="domain" description="Xylose isomerase-like TIM barrel" evidence="1">
    <location>
        <begin position="18"/>
        <end position="170"/>
    </location>
</feature>
<proteinExistence type="predicted"/>
<dbReference type="KEGG" id="apo:Arcpr_0343"/>
<accession>D2RGI8</accession>
<protein>
    <submittedName>
        <fullName evidence="2">Xylose isomerase domain protein TIM barrel</fullName>
    </submittedName>
</protein>
<evidence type="ECO:0000313" key="3">
    <source>
        <dbReference type="Proteomes" id="UP000001901"/>
    </source>
</evidence>
<name>D2RGI8_ARCPA</name>
<dbReference type="Gene3D" id="3.20.20.150">
    <property type="entry name" value="Divalent-metal-dependent TIM barrel enzymes"/>
    <property type="match status" value="1"/>
</dbReference>